<name>A0AA88L281_ARTSF</name>
<dbReference type="EMBL" id="JAVRJZ010000014">
    <property type="protein sequence ID" value="KAK2713802.1"/>
    <property type="molecule type" value="Genomic_DNA"/>
</dbReference>
<feature type="region of interest" description="Disordered" evidence="1">
    <location>
        <begin position="50"/>
        <end position="72"/>
    </location>
</feature>
<keyword evidence="3" id="KW-1185">Reference proteome</keyword>
<comment type="caution">
    <text evidence="2">The sequence shown here is derived from an EMBL/GenBank/DDBJ whole genome shotgun (WGS) entry which is preliminary data.</text>
</comment>
<protein>
    <submittedName>
        <fullName evidence="2">Uncharacterized protein</fullName>
    </submittedName>
</protein>
<dbReference type="AlphaFoldDB" id="A0AA88L281"/>
<accession>A0AA88L281</accession>
<evidence type="ECO:0000256" key="1">
    <source>
        <dbReference type="SAM" id="MobiDB-lite"/>
    </source>
</evidence>
<gene>
    <name evidence="2" type="ORF">QYM36_009626</name>
</gene>
<evidence type="ECO:0000313" key="3">
    <source>
        <dbReference type="Proteomes" id="UP001187531"/>
    </source>
</evidence>
<reference evidence="2" key="1">
    <citation type="submission" date="2023-07" db="EMBL/GenBank/DDBJ databases">
        <title>Chromosome-level genome assembly of Artemia franciscana.</title>
        <authorList>
            <person name="Jo E."/>
        </authorList>
    </citation>
    <scope>NUCLEOTIDE SEQUENCE</scope>
    <source>
        <tissue evidence="2">Whole body</tissue>
    </source>
</reference>
<proteinExistence type="predicted"/>
<evidence type="ECO:0000313" key="2">
    <source>
        <dbReference type="EMBL" id="KAK2713802.1"/>
    </source>
</evidence>
<dbReference type="Proteomes" id="UP001187531">
    <property type="component" value="Unassembled WGS sequence"/>
</dbReference>
<organism evidence="2 3">
    <name type="scientific">Artemia franciscana</name>
    <name type="common">Brine shrimp</name>
    <name type="synonym">Artemia sanfranciscana</name>
    <dbReference type="NCBI Taxonomy" id="6661"/>
    <lineage>
        <taxon>Eukaryota</taxon>
        <taxon>Metazoa</taxon>
        <taxon>Ecdysozoa</taxon>
        <taxon>Arthropoda</taxon>
        <taxon>Crustacea</taxon>
        <taxon>Branchiopoda</taxon>
        <taxon>Anostraca</taxon>
        <taxon>Artemiidae</taxon>
        <taxon>Artemia</taxon>
    </lineage>
</organism>
<sequence length="72" mass="8042">MEVIYESHLMTEEEHIGCSKIKVDPVFRNCFSYEVKKEGLPGLLDIAPASSSASDVHSKSECEKPFKNLQSP</sequence>
<feature type="compositionally biased region" description="Basic and acidic residues" evidence="1">
    <location>
        <begin position="56"/>
        <end position="66"/>
    </location>
</feature>